<feature type="domain" description="FAD/NAD(P)-binding" evidence="7">
    <location>
        <begin position="4"/>
        <end position="315"/>
    </location>
</feature>
<dbReference type="RefSeq" id="WP_181551234.1">
    <property type="nucleotide sequence ID" value="NZ_JACDUS010000004.1"/>
</dbReference>
<dbReference type="InterPro" id="IPR016156">
    <property type="entry name" value="FAD/NAD-linked_Rdtase_dimer_sf"/>
</dbReference>
<feature type="binding site" evidence="4">
    <location>
        <position position="51"/>
    </location>
    <ligand>
        <name>FAD</name>
        <dbReference type="ChEBI" id="CHEBI:57692"/>
    </ligand>
</feature>
<evidence type="ECO:0000256" key="5">
    <source>
        <dbReference type="PIRSR" id="PIRSR000350-4"/>
    </source>
</evidence>
<feature type="domain" description="Pyridine nucleotide-disulphide oxidoreductase dimerisation" evidence="6">
    <location>
        <begin position="340"/>
        <end position="442"/>
    </location>
</feature>
<organism evidence="8 9">
    <name type="scientific">Desulfosalsimonas propionicica</name>
    <dbReference type="NCBI Taxonomy" id="332175"/>
    <lineage>
        <taxon>Bacteria</taxon>
        <taxon>Pseudomonadati</taxon>
        <taxon>Thermodesulfobacteriota</taxon>
        <taxon>Desulfobacteria</taxon>
        <taxon>Desulfobacterales</taxon>
        <taxon>Desulfosalsimonadaceae</taxon>
        <taxon>Desulfosalsimonas</taxon>
    </lineage>
</organism>
<accession>A0A7W0C9J6</accession>
<dbReference type="Gene3D" id="3.50.50.60">
    <property type="entry name" value="FAD/NAD(P)-binding domain"/>
    <property type="match status" value="2"/>
</dbReference>
<dbReference type="SUPFAM" id="SSF55424">
    <property type="entry name" value="FAD/NAD-linked reductases, dimerisation (C-terminal) domain"/>
    <property type="match status" value="1"/>
</dbReference>
<evidence type="ECO:0000313" key="8">
    <source>
        <dbReference type="EMBL" id="MBA2881589.1"/>
    </source>
</evidence>
<feature type="binding site" evidence="4">
    <location>
        <begin position="172"/>
        <end position="179"/>
    </location>
    <ligand>
        <name>NAD(+)</name>
        <dbReference type="ChEBI" id="CHEBI:57540"/>
    </ligand>
</feature>
<dbReference type="PRINTS" id="PR00368">
    <property type="entry name" value="FADPNR"/>
</dbReference>
<comment type="similarity">
    <text evidence="1">Belongs to the class-I pyridine nucleotide-disulfide oxidoreductase family.</text>
</comment>
<dbReference type="InterPro" id="IPR036188">
    <property type="entry name" value="FAD/NAD-bd_sf"/>
</dbReference>
<dbReference type="InterPro" id="IPR004099">
    <property type="entry name" value="Pyr_nucl-diS_OxRdtase_dimer"/>
</dbReference>
<keyword evidence="8" id="KW-0560">Oxidoreductase</keyword>
<feature type="binding site" evidence="4">
    <location>
        <position position="301"/>
    </location>
    <ligand>
        <name>FAD</name>
        <dbReference type="ChEBI" id="CHEBI:57692"/>
    </ligand>
</feature>
<evidence type="ECO:0000259" key="7">
    <source>
        <dbReference type="Pfam" id="PF07992"/>
    </source>
</evidence>
<keyword evidence="4" id="KW-0547">Nucleotide-binding</keyword>
<dbReference type="PANTHER" id="PTHR43014:SF5">
    <property type="entry name" value="GLUTATHIONE REDUCTASE (NADPH)"/>
    <property type="match status" value="1"/>
</dbReference>
<keyword evidence="9" id="KW-1185">Reference proteome</keyword>
<evidence type="ECO:0000256" key="3">
    <source>
        <dbReference type="ARBA" id="ARBA00022827"/>
    </source>
</evidence>
<feature type="disulfide bond" description="Redox-active" evidence="5">
    <location>
        <begin position="42"/>
        <end position="47"/>
    </location>
</feature>
<evidence type="ECO:0000256" key="4">
    <source>
        <dbReference type="PIRSR" id="PIRSR000350-3"/>
    </source>
</evidence>
<evidence type="ECO:0000313" key="9">
    <source>
        <dbReference type="Proteomes" id="UP000525298"/>
    </source>
</evidence>
<dbReference type="EC" id="1.8.1.7" evidence="8"/>
<dbReference type="EMBL" id="JACDUS010000004">
    <property type="protein sequence ID" value="MBA2881589.1"/>
    <property type="molecule type" value="Genomic_DNA"/>
</dbReference>
<dbReference type="PANTHER" id="PTHR43014">
    <property type="entry name" value="MERCURIC REDUCTASE"/>
    <property type="match status" value="1"/>
</dbReference>
<comment type="caution">
    <text evidence="8">The sequence shown here is derived from an EMBL/GenBank/DDBJ whole genome shotgun (WGS) entry which is preliminary data.</text>
</comment>
<comment type="cofactor">
    <cofactor evidence="4">
        <name>FAD</name>
        <dbReference type="ChEBI" id="CHEBI:57692"/>
    </cofactor>
    <text evidence="4">Binds 1 FAD per subunit.</text>
</comment>
<dbReference type="SUPFAM" id="SSF51905">
    <property type="entry name" value="FAD/NAD(P)-binding domain"/>
    <property type="match status" value="1"/>
</dbReference>
<protein>
    <submittedName>
        <fullName evidence="8">Glutathione reductase (NADPH)</fullName>
        <ecNumber evidence="8">1.8.1.7</ecNumber>
    </submittedName>
</protein>
<sequence length="462" mass="49766">MKSYDVVVVGSGTGGQTAAHNLSQYGVSVAVVENSSTPGGVCALAGCQAKKWYYEAAETMARARDLSGKGVTAPPEMDWKTVRDQKRAFTGAVPDSTRKGLDAAGIDFIPGTAAFRDPETLTVDGQPLKSKFIVLATGARPAPLPFEGAQYLVSSSQFLELDGLPPRIAFVGGGFISFEFAHFAARLGPAQQIHILEAGPRPLGPFDGEMAAHLMDASRAEGIDIHIDTEITGIEKNNQGYVVKTPGKEDLYADMVVHGAGRAPAITNLELEKGSVDFSRHGIVVDEKMRTANARVFAAGDCADTVQLARVADYEACVAAKNILAELRGGQEAVMDYRAVPSVLFTLPQYAMVGATEEALQSEGIRYSRAMATNLSWPTYRRTGMKHAAYKVLVDHNNRIAGAHIISDNAAGLINIFKQAMIHHQDAGQLYWEHVMTPYPTRESDITYMLKPFVKHDPLAGL</sequence>
<feature type="binding site" evidence="4">
    <location>
        <position position="197"/>
    </location>
    <ligand>
        <name>NAD(+)</name>
        <dbReference type="ChEBI" id="CHEBI:57540"/>
    </ligand>
</feature>
<dbReference type="Gene3D" id="3.30.390.30">
    <property type="match status" value="1"/>
</dbReference>
<dbReference type="InterPro" id="IPR023753">
    <property type="entry name" value="FAD/NAD-binding_dom"/>
</dbReference>
<evidence type="ECO:0000256" key="2">
    <source>
        <dbReference type="ARBA" id="ARBA00022630"/>
    </source>
</evidence>
<dbReference type="PRINTS" id="PR00411">
    <property type="entry name" value="PNDRDTASEI"/>
</dbReference>
<feature type="binding site" evidence="4">
    <location>
        <position position="261"/>
    </location>
    <ligand>
        <name>NAD(+)</name>
        <dbReference type="ChEBI" id="CHEBI:57540"/>
    </ligand>
</feature>
<dbReference type="PIRSF" id="PIRSF000350">
    <property type="entry name" value="Mercury_reductase_MerA"/>
    <property type="match status" value="1"/>
</dbReference>
<name>A0A7W0C9J6_9BACT</name>
<dbReference type="Proteomes" id="UP000525298">
    <property type="component" value="Unassembled WGS sequence"/>
</dbReference>
<gene>
    <name evidence="8" type="ORF">HNR65_001916</name>
</gene>
<dbReference type="GO" id="GO:0000166">
    <property type="term" value="F:nucleotide binding"/>
    <property type="evidence" value="ECO:0007669"/>
    <property type="project" value="UniProtKB-KW"/>
</dbReference>
<keyword evidence="4" id="KW-0520">NAD</keyword>
<dbReference type="GO" id="GO:0004362">
    <property type="term" value="F:glutathione-disulfide reductase (NADPH) activity"/>
    <property type="evidence" value="ECO:0007669"/>
    <property type="project" value="UniProtKB-EC"/>
</dbReference>
<reference evidence="8 9" key="1">
    <citation type="submission" date="2020-07" db="EMBL/GenBank/DDBJ databases">
        <title>Genomic Encyclopedia of Type Strains, Phase IV (KMG-IV): sequencing the most valuable type-strain genomes for metagenomic binning, comparative biology and taxonomic classification.</title>
        <authorList>
            <person name="Goeker M."/>
        </authorList>
    </citation>
    <scope>NUCLEOTIDE SEQUENCE [LARGE SCALE GENOMIC DNA]</scope>
    <source>
        <strain evidence="8 9">DSM 17721</strain>
    </source>
</reference>
<proteinExistence type="inferred from homology"/>
<dbReference type="Pfam" id="PF07992">
    <property type="entry name" value="Pyr_redox_2"/>
    <property type="match status" value="1"/>
</dbReference>
<evidence type="ECO:0000256" key="1">
    <source>
        <dbReference type="ARBA" id="ARBA00007532"/>
    </source>
</evidence>
<keyword evidence="3 4" id="KW-0274">FAD</keyword>
<evidence type="ECO:0000259" key="6">
    <source>
        <dbReference type="Pfam" id="PF02852"/>
    </source>
</evidence>
<dbReference type="InterPro" id="IPR001100">
    <property type="entry name" value="Pyr_nuc-diS_OxRdtase"/>
</dbReference>
<dbReference type="Pfam" id="PF02852">
    <property type="entry name" value="Pyr_redox_dim"/>
    <property type="match status" value="1"/>
</dbReference>
<keyword evidence="2" id="KW-0285">Flavoprotein</keyword>
<dbReference type="AlphaFoldDB" id="A0A7W0C9J6"/>